<keyword evidence="7" id="KW-0539">Nucleus</keyword>
<feature type="region of interest" description="Disordered" evidence="8">
    <location>
        <begin position="209"/>
        <end position="241"/>
    </location>
</feature>
<evidence type="ECO:0000256" key="2">
    <source>
        <dbReference type="ARBA" id="ARBA00008409"/>
    </source>
</evidence>
<keyword evidence="5" id="KW-0175">Coiled coil</keyword>
<keyword evidence="3" id="KW-0678">Repressor</keyword>
<dbReference type="PRINTS" id="PR02094">
    <property type="entry name" value="HEXIMFAMILY"/>
</dbReference>
<dbReference type="GO" id="GO:0004861">
    <property type="term" value="F:cyclin-dependent protein serine/threonine kinase inhibitor activity"/>
    <property type="evidence" value="ECO:0007669"/>
    <property type="project" value="InterPro"/>
</dbReference>
<dbReference type="PANTHER" id="PTHR13469:SF8">
    <property type="entry name" value="HEXIM P-TEFB COMPLEX SUBUNIT 1"/>
    <property type="match status" value="1"/>
</dbReference>
<keyword evidence="6" id="KW-0804">Transcription</keyword>
<dbReference type="GO" id="GO:0005737">
    <property type="term" value="C:cytoplasm"/>
    <property type="evidence" value="ECO:0007669"/>
    <property type="project" value="InterPro"/>
</dbReference>
<evidence type="ECO:0000313" key="10">
    <source>
        <dbReference type="WBParaSite" id="L893_g32567.t1"/>
    </source>
</evidence>
<comment type="similarity">
    <text evidence="2">Belongs to the HEXIM family.</text>
</comment>
<feature type="compositionally biased region" description="Low complexity" evidence="8">
    <location>
        <begin position="222"/>
        <end position="235"/>
    </location>
</feature>
<evidence type="ECO:0000256" key="3">
    <source>
        <dbReference type="ARBA" id="ARBA00022491"/>
    </source>
</evidence>
<dbReference type="Proteomes" id="UP000095287">
    <property type="component" value="Unplaced"/>
</dbReference>
<dbReference type="GO" id="GO:0005654">
    <property type="term" value="C:nucleoplasm"/>
    <property type="evidence" value="ECO:0007669"/>
    <property type="project" value="TreeGrafter"/>
</dbReference>
<dbReference type="PANTHER" id="PTHR13469">
    <property type="entry name" value="HEXAMETHYLENE BISACETAMIDE INDUCIBLE 1"/>
    <property type="match status" value="1"/>
</dbReference>
<accession>A0A1I8A389</accession>
<feature type="compositionally biased region" description="Basic residues" evidence="8">
    <location>
        <begin position="34"/>
        <end position="51"/>
    </location>
</feature>
<evidence type="ECO:0000313" key="9">
    <source>
        <dbReference type="Proteomes" id="UP000095287"/>
    </source>
</evidence>
<evidence type="ECO:0000256" key="6">
    <source>
        <dbReference type="ARBA" id="ARBA00023163"/>
    </source>
</evidence>
<dbReference type="GO" id="GO:0000122">
    <property type="term" value="P:negative regulation of transcription by RNA polymerase II"/>
    <property type="evidence" value="ECO:0007669"/>
    <property type="project" value="InterPro"/>
</dbReference>
<protein>
    <submittedName>
        <fullName evidence="10">HAP1 N-terminal domain-containing protein</fullName>
    </submittedName>
</protein>
<evidence type="ECO:0000256" key="1">
    <source>
        <dbReference type="ARBA" id="ARBA00004123"/>
    </source>
</evidence>
<evidence type="ECO:0000256" key="8">
    <source>
        <dbReference type="SAM" id="MobiDB-lite"/>
    </source>
</evidence>
<dbReference type="WBParaSite" id="L893_g32567.t1">
    <property type="protein sequence ID" value="L893_g32567.t1"/>
    <property type="gene ID" value="L893_g32567"/>
</dbReference>
<dbReference type="GO" id="GO:0097322">
    <property type="term" value="F:7SK snRNA binding"/>
    <property type="evidence" value="ECO:0007669"/>
    <property type="project" value="TreeGrafter"/>
</dbReference>
<keyword evidence="9" id="KW-1185">Reference proteome</keyword>
<dbReference type="InterPro" id="IPR024872">
    <property type="entry name" value="HEXIM"/>
</dbReference>
<comment type="subcellular location">
    <subcellularLocation>
        <location evidence="1">Nucleus</location>
    </subcellularLocation>
</comment>
<feature type="compositionally biased region" description="Basic residues" evidence="8">
    <location>
        <begin position="58"/>
        <end position="68"/>
    </location>
</feature>
<evidence type="ECO:0000256" key="7">
    <source>
        <dbReference type="ARBA" id="ARBA00023242"/>
    </source>
</evidence>
<evidence type="ECO:0000256" key="4">
    <source>
        <dbReference type="ARBA" id="ARBA00023015"/>
    </source>
</evidence>
<organism evidence="9 10">
    <name type="scientific">Steinernema glaseri</name>
    <dbReference type="NCBI Taxonomy" id="37863"/>
    <lineage>
        <taxon>Eukaryota</taxon>
        <taxon>Metazoa</taxon>
        <taxon>Ecdysozoa</taxon>
        <taxon>Nematoda</taxon>
        <taxon>Chromadorea</taxon>
        <taxon>Rhabditida</taxon>
        <taxon>Tylenchina</taxon>
        <taxon>Panagrolaimomorpha</taxon>
        <taxon>Strongyloidoidea</taxon>
        <taxon>Steinernematidae</taxon>
        <taxon>Steinernema</taxon>
    </lineage>
</organism>
<name>A0A1I8A389_9BILA</name>
<evidence type="ECO:0000256" key="5">
    <source>
        <dbReference type="ARBA" id="ARBA00023054"/>
    </source>
</evidence>
<sequence>MSTTEVLPPPSTSGGARCRQRFHSEGEADSLDSRRKRSFNKKRHDHKRSQHSHSAAKTIRRRAKRHHASKNVLGHHLQPMAPYNTTQFLLSDRDERGHEDEHIAEDDTIGTTVVDHRFRCYSVSSEPQNLSSDSVSGSDEDFDMERDFEADLESAKLDRFDSMNRDEVTRAILQMEKSHCDLADHVVELRCENNRLRKLLNENGIIYEQATEHVSRRRRSSNESSLGSSASTSNSNDEKPE</sequence>
<dbReference type="Pfam" id="PF15313">
    <property type="entry name" value="HEXIM"/>
    <property type="match status" value="1"/>
</dbReference>
<feature type="region of interest" description="Disordered" evidence="8">
    <location>
        <begin position="1"/>
        <end position="68"/>
    </location>
</feature>
<reference evidence="10" key="1">
    <citation type="submission" date="2016-11" db="UniProtKB">
        <authorList>
            <consortium name="WormBaseParasite"/>
        </authorList>
    </citation>
    <scope>IDENTIFICATION</scope>
</reference>
<proteinExistence type="inferred from homology"/>
<keyword evidence="4" id="KW-0805">Transcription regulation</keyword>
<dbReference type="AlphaFoldDB" id="A0A1I8A389"/>